<feature type="domain" description="HAMP" evidence="7">
    <location>
        <begin position="215"/>
        <end position="267"/>
    </location>
</feature>
<evidence type="ECO:0000256" key="1">
    <source>
        <dbReference type="ARBA" id="ARBA00023224"/>
    </source>
</evidence>
<dbReference type="PANTHER" id="PTHR32089">
    <property type="entry name" value="METHYL-ACCEPTING CHEMOTAXIS PROTEIN MCPB"/>
    <property type="match status" value="1"/>
</dbReference>
<dbReference type="PANTHER" id="PTHR32089:SF112">
    <property type="entry name" value="LYSOZYME-LIKE PROTEIN-RELATED"/>
    <property type="match status" value="1"/>
</dbReference>
<reference evidence="8 9" key="1">
    <citation type="submission" date="2016-05" db="EMBL/GenBank/DDBJ databases">
        <title>Microbial solvent formation.</title>
        <authorList>
            <person name="Poehlein A."/>
            <person name="Montoya Solano J.D."/>
            <person name="Flitsch S."/>
            <person name="Krabben P."/>
            <person name="Duerre P."/>
            <person name="Daniel R."/>
        </authorList>
    </citation>
    <scope>NUCLEOTIDE SEQUENCE [LARGE SCALE GENOMIC DNA]</scope>
    <source>
        <strain evidence="8 9">DSM 2619</strain>
    </source>
</reference>
<evidence type="ECO:0000313" key="8">
    <source>
        <dbReference type="EMBL" id="OOM80235.1"/>
    </source>
</evidence>
<dbReference type="AlphaFoldDB" id="A0A1S8TS88"/>
<dbReference type="Gene3D" id="1.10.287.950">
    <property type="entry name" value="Methyl-accepting chemotaxis protein"/>
    <property type="match status" value="1"/>
</dbReference>
<dbReference type="Proteomes" id="UP000190890">
    <property type="component" value="Unassembled WGS sequence"/>
</dbReference>
<feature type="transmembrane region" description="Helical" evidence="5">
    <location>
        <begin position="13"/>
        <end position="35"/>
    </location>
</feature>
<dbReference type="InterPro" id="IPR003660">
    <property type="entry name" value="HAMP_dom"/>
</dbReference>
<gene>
    <name evidence="8" type="primary">yoaH_2</name>
    <name evidence="8" type="ORF">CLPUN_13450</name>
</gene>
<dbReference type="InterPro" id="IPR024478">
    <property type="entry name" value="HlyB_4HB_MCP"/>
</dbReference>
<accession>A0A1S8TS88</accession>
<keyword evidence="5" id="KW-0472">Membrane</keyword>
<evidence type="ECO:0000259" key="7">
    <source>
        <dbReference type="PROSITE" id="PS50885"/>
    </source>
</evidence>
<dbReference type="EMBL" id="LZZM01000089">
    <property type="protein sequence ID" value="OOM80235.1"/>
    <property type="molecule type" value="Genomic_DNA"/>
</dbReference>
<dbReference type="Pfam" id="PF00015">
    <property type="entry name" value="MCPsignal"/>
    <property type="match status" value="1"/>
</dbReference>
<dbReference type="RefSeq" id="WP_077846548.1">
    <property type="nucleotide sequence ID" value="NZ_LZZM01000089.1"/>
</dbReference>
<evidence type="ECO:0000256" key="5">
    <source>
        <dbReference type="SAM" id="Phobius"/>
    </source>
</evidence>
<organism evidence="8 9">
    <name type="scientific">Clostridium puniceum</name>
    <dbReference type="NCBI Taxonomy" id="29367"/>
    <lineage>
        <taxon>Bacteria</taxon>
        <taxon>Bacillati</taxon>
        <taxon>Bacillota</taxon>
        <taxon>Clostridia</taxon>
        <taxon>Eubacteriales</taxon>
        <taxon>Clostridiaceae</taxon>
        <taxon>Clostridium</taxon>
    </lineage>
</organism>
<dbReference type="InterPro" id="IPR004090">
    <property type="entry name" value="Chemotax_Me-accpt_rcpt"/>
</dbReference>
<dbReference type="InterPro" id="IPR004089">
    <property type="entry name" value="MCPsignal_dom"/>
</dbReference>
<keyword evidence="4" id="KW-0175">Coiled coil</keyword>
<name>A0A1S8TS88_9CLOT</name>
<comment type="similarity">
    <text evidence="2">Belongs to the methyl-accepting chemotaxis (MCP) protein family.</text>
</comment>
<sequence length="573" mass="63287">MGLLKNIKVKIKLIISFLIVALLIGIVGGVGIVSLKNVGENAKKMYNQNLQNVYMLTDMKQNLTQIKSDLSDLVNSEDEQEASIRTKLIKEIQDNKEENEKYISQLQSGLIEEDEKKSFEQFNSELKQYTILRENTIKLIESSNYTGAIEQYKDIPQITDVLFKSLDKLIERNLKESSTANDNIVSIYTTSTTIMTILSIIGFILAIIIGLILTNDINKPLQIINLFGEKLASYDLSYDFKVTRGDEFGKAGESLFIAQDNIKELVKTILENSQNMSASSEELSATVQELTSKAISVDEAINNISTNMQEASSGTEEISASIQEVDSSINVLSQKAMDGSSNANGAKERAIEVKNNSQKALKEAKQISDEKQQRMIKVIEEGKVVDNIRVMAETIADISEQTNLLALNAAIEAARAGEMGKGFAVVAEEVGTLAEQSAEAVKNIQETIIKVQEAFKNSIDTGSDILGFINGDVNIQFEAYEKTGNQYYNDSDFVSNMSEEIAAMSEEVTATVGQVSEEIKNMAEVTQKSSEHAEVIKERMNETTHGLEQVALTAQSQAELAQNLNEIVQKFKI</sequence>
<dbReference type="PROSITE" id="PS50885">
    <property type="entry name" value="HAMP"/>
    <property type="match status" value="1"/>
</dbReference>
<dbReference type="GO" id="GO:0016020">
    <property type="term" value="C:membrane"/>
    <property type="evidence" value="ECO:0007669"/>
    <property type="project" value="InterPro"/>
</dbReference>
<evidence type="ECO:0000256" key="2">
    <source>
        <dbReference type="ARBA" id="ARBA00029447"/>
    </source>
</evidence>
<evidence type="ECO:0000256" key="4">
    <source>
        <dbReference type="SAM" id="Coils"/>
    </source>
</evidence>
<dbReference type="PROSITE" id="PS50111">
    <property type="entry name" value="CHEMOTAXIS_TRANSDUC_2"/>
    <property type="match status" value="1"/>
</dbReference>
<dbReference type="GO" id="GO:0006935">
    <property type="term" value="P:chemotaxis"/>
    <property type="evidence" value="ECO:0007669"/>
    <property type="project" value="InterPro"/>
</dbReference>
<keyword evidence="1 3" id="KW-0807">Transducer</keyword>
<dbReference type="SUPFAM" id="SSF58104">
    <property type="entry name" value="Methyl-accepting chemotaxis protein (MCP) signaling domain"/>
    <property type="match status" value="1"/>
</dbReference>
<feature type="coiled-coil region" evidence="4">
    <location>
        <begin position="347"/>
        <end position="381"/>
    </location>
</feature>
<dbReference type="Pfam" id="PF12729">
    <property type="entry name" value="4HB_MCP_1"/>
    <property type="match status" value="1"/>
</dbReference>
<keyword evidence="5" id="KW-0812">Transmembrane</keyword>
<dbReference type="GO" id="GO:0004888">
    <property type="term" value="F:transmembrane signaling receptor activity"/>
    <property type="evidence" value="ECO:0007669"/>
    <property type="project" value="InterPro"/>
</dbReference>
<evidence type="ECO:0000313" key="9">
    <source>
        <dbReference type="Proteomes" id="UP000190890"/>
    </source>
</evidence>
<dbReference type="GO" id="GO:0007165">
    <property type="term" value="P:signal transduction"/>
    <property type="evidence" value="ECO:0007669"/>
    <property type="project" value="UniProtKB-KW"/>
</dbReference>
<dbReference type="STRING" id="29367.CLPUN_13450"/>
<dbReference type="OrthoDB" id="1887545at2"/>
<feature type="transmembrane region" description="Helical" evidence="5">
    <location>
        <begin position="194"/>
        <end position="213"/>
    </location>
</feature>
<evidence type="ECO:0000259" key="6">
    <source>
        <dbReference type="PROSITE" id="PS50111"/>
    </source>
</evidence>
<comment type="caution">
    <text evidence="8">The sequence shown here is derived from an EMBL/GenBank/DDBJ whole genome shotgun (WGS) entry which is preliminary data.</text>
</comment>
<keyword evidence="9" id="KW-1185">Reference proteome</keyword>
<dbReference type="SMART" id="SM00283">
    <property type="entry name" value="MA"/>
    <property type="match status" value="1"/>
</dbReference>
<evidence type="ECO:0000256" key="3">
    <source>
        <dbReference type="PROSITE-ProRule" id="PRU00284"/>
    </source>
</evidence>
<proteinExistence type="inferred from homology"/>
<keyword evidence="5" id="KW-1133">Transmembrane helix</keyword>
<protein>
    <submittedName>
        <fullName evidence="8">Putative methyl-accepting chemotaxis protein YoaH</fullName>
    </submittedName>
</protein>
<feature type="domain" description="Methyl-accepting transducer" evidence="6">
    <location>
        <begin position="286"/>
        <end position="537"/>
    </location>
</feature>
<dbReference type="PRINTS" id="PR00260">
    <property type="entry name" value="CHEMTRNSDUCR"/>
</dbReference>